<dbReference type="Proteomes" id="UP000278332">
    <property type="component" value="Unassembled WGS sequence"/>
</dbReference>
<dbReference type="EMBL" id="RBRY01000062">
    <property type="protein sequence ID" value="RMR59176.1"/>
    <property type="molecule type" value="Genomic_DNA"/>
</dbReference>
<organism evidence="1 2">
    <name type="scientific">Pseudomonas cichorii</name>
    <dbReference type="NCBI Taxonomy" id="36746"/>
    <lineage>
        <taxon>Bacteria</taxon>
        <taxon>Pseudomonadati</taxon>
        <taxon>Pseudomonadota</taxon>
        <taxon>Gammaproteobacteria</taxon>
        <taxon>Pseudomonadales</taxon>
        <taxon>Pseudomonadaceae</taxon>
        <taxon>Pseudomonas</taxon>
    </lineage>
</organism>
<protein>
    <submittedName>
        <fullName evidence="1">Uncharacterized protein</fullName>
    </submittedName>
</protein>
<evidence type="ECO:0000313" key="1">
    <source>
        <dbReference type="EMBL" id="RMR59176.1"/>
    </source>
</evidence>
<reference evidence="1 2" key="1">
    <citation type="submission" date="2018-08" db="EMBL/GenBank/DDBJ databases">
        <title>Recombination of ecologically and evolutionarily significant loci maintains genetic cohesion in the Pseudomonas syringae species complex.</title>
        <authorList>
            <person name="Dillon M."/>
            <person name="Thakur S."/>
            <person name="Almeida R.N.D."/>
            <person name="Weir B.S."/>
            <person name="Guttman D.S."/>
        </authorList>
    </citation>
    <scope>NUCLEOTIDE SEQUENCE [LARGE SCALE GENOMIC DNA]</scope>
    <source>
        <strain evidence="1 2">ICMP 6917</strain>
    </source>
</reference>
<proteinExistence type="predicted"/>
<sequence length="598" mass="66727">MQIPDALQPWREWLEWFSPELWPGFSDILGRVNPLLGPLRGVQEGGTPDLEGLADLQRRGPYERLLTSEWLLADELPEEFLRRASTGEHLFLAPEQRARKANRQVVVLFDAGPLQWGAPRLVHLALMILLARRAQAARGELKWGIVQKPGQLASLTSASSLKSMLQARTDSPANAQQWEQWRDWLGEQPQTPGECWAVGMWHDREAVLPAFTHRVHLQRTLDRKGIQFDLYSRHHRRVTLPMPNQDAGQQLLKGQFETRSSTARAPDKSARIALTCPPVISPTGSHVAVMLLDEPGSLVFRVPPVGQKKAQSGHRQLWVAGLKPVAACFVGNKFAAVLSNAAYLHFWKMASFQGMKHPLRETFLIPTGTATLQPCVWLQRAKGHLYCLDKQGKLTYWERGQTGETRLMPLEQKVIGLARIGQEALAYLKNECGRLFLKTRNSRGTDKSRLIPGPAADATQVLFAGSPKRLSDFVPCAVYHTTDGAWHIHSCATDTLHTEIVSLNSGHQPVGLLHDKSNNQWSLVLISAGKTTVSLYKEHQVQTLFTTSTPIVRQTFCTVSGLLAVLTETRELLVFSVPENAMRLWVLCNGASSQETAQ</sequence>
<gene>
    <name evidence="1" type="ORF">ALP84_00219</name>
</gene>
<accession>A0A3M4W5A1</accession>
<comment type="caution">
    <text evidence="1">The sequence shown here is derived from an EMBL/GenBank/DDBJ whole genome shotgun (WGS) entry which is preliminary data.</text>
</comment>
<dbReference type="AlphaFoldDB" id="A0A3M4W5A1"/>
<name>A0A3M4W5A1_PSECI</name>
<evidence type="ECO:0000313" key="2">
    <source>
        <dbReference type="Proteomes" id="UP000278332"/>
    </source>
</evidence>
<dbReference type="RefSeq" id="WP_122320839.1">
    <property type="nucleotide sequence ID" value="NZ_RBRY01000062.1"/>
</dbReference>